<sequence length="77" mass="8553">MTKTIKKKNDNIKLEKDKTYQAVMYSGKRKSNTKSKMSTASEIEAGANATVENSTEYTSANNTVVESFELTELPETP</sequence>
<proteinExistence type="predicted"/>
<organism evidence="1 2">
    <name type="scientific">Acipenser ruthenus</name>
    <name type="common">Sterlet sturgeon</name>
    <dbReference type="NCBI Taxonomy" id="7906"/>
    <lineage>
        <taxon>Eukaryota</taxon>
        <taxon>Metazoa</taxon>
        <taxon>Chordata</taxon>
        <taxon>Craniata</taxon>
        <taxon>Vertebrata</taxon>
        <taxon>Euteleostomi</taxon>
        <taxon>Actinopterygii</taxon>
        <taxon>Chondrostei</taxon>
        <taxon>Acipenseriformes</taxon>
        <taxon>Acipenseridae</taxon>
        <taxon>Acipenser</taxon>
    </lineage>
</organism>
<accession>A0A662YRY0</accession>
<dbReference type="EMBL" id="SCEB01000370">
    <property type="protein sequence ID" value="RXM99470.1"/>
    <property type="molecule type" value="Genomic_DNA"/>
</dbReference>
<name>A0A662YRY0_ACIRT</name>
<dbReference type="Proteomes" id="UP000289886">
    <property type="component" value="Unassembled WGS sequence"/>
</dbReference>
<comment type="caution">
    <text evidence="1">The sequence shown here is derived from an EMBL/GenBank/DDBJ whole genome shotgun (WGS) entry which is preliminary data.</text>
</comment>
<evidence type="ECO:0000313" key="2">
    <source>
        <dbReference type="Proteomes" id="UP000289886"/>
    </source>
</evidence>
<dbReference type="AlphaFoldDB" id="A0A662YRY0"/>
<reference evidence="1 2" key="1">
    <citation type="submission" date="2019-01" db="EMBL/GenBank/DDBJ databases">
        <title>Draft Genome and Complete Hox-Cluster Characterization of the Sterlet Sturgeon (Acipenser ruthenus).</title>
        <authorList>
            <person name="Wei Q."/>
        </authorList>
    </citation>
    <scope>NUCLEOTIDE SEQUENCE [LARGE SCALE GENOMIC DNA]</scope>
    <source>
        <strain evidence="1">WHYD16114868_AA</strain>
        <tissue evidence="1">Blood</tissue>
    </source>
</reference>
<evidence type="ECO:0000313" key="1">
    <source>
        <dbReference type="EMBL" id="RXM99470.1"/>
    </source>
</evidence>
<protein>
    <submittedName>
        <fullName evidence="1">Uncharacterized protein</fullName>
    </submittedName>
</protein>
<keyword evidence="2" id="KW-1185">Reference proteome</keyword>
<gene>
    <name evidence="1" type="ORF">EOD39_11466</name>
</gene>